<dbReference type="EMBL" id="BAKI01000029">
    <property type="protein sequence ID" value="GAF37294.1"/>
    <property type="molecule type" value="Genomic_DNA"/>
</dbReference>
<sequence length="50" mass="5636">MIDENGYSPLEYDDALDTIQGFIRKENGEDTNVSPRSFWGTLARVMAQIA</sequence>
<gene>
    <name evidence="1" type="ORF">JCM14108_2317</name>
</gene>
<dbReference type="Proteomes" id="UP000019488">
    <property type="component" value="Unassembled WGS sequence"/>
</dbReference>
<dbReference type="RefSeq" id="WP_237745791.1">
    <property type="nucleotide sequence ID" value="NZ_BAKI01000029.1"/>
</dbReference>
<comment type="caution">
    <text evidence="1">The sequence shown here is derived from an EMBL/GenBank/DDBJ whole genome shotgun (WGS) entry which is preliminary data.</text>
</comment>
<protein>
    <submittedName>
        <fullName evidence="1">Putative bacteriophage protein</fullName>
    </submittedName>
</protein>
<organism evidence="1 2">
    <name type="scientific">Lentilactobacillus farraginis DSM 18382 = JCM 14108</name>
    <dbReference type="NCBI Taxonomy" id="1423743"/>
    <lineage>
        <taxon>Bacteria</taxon>
        <taxon>Bacillati</taxon>
        <taxon>Bacillota</taxon>
        <taxon>Bacilli</taxon>
        <taxon>Lactobacillales</taxon>
        <taxon>Lactobacillaceae</taxon>
        <taxon>Lentilactobacillus</taxon>
    </lineage>
</organism>
<accession>X0PBB3</accession>
<dbReference type="AlphaFoldDB" id="X0PBB3"/>
<reference evidence="1" key="1">
    <citation type="journal article" date="2014" name="Genome Announc.">
        <title>Draft Genome Sequences of Two Lactobacillus Strains, L. farraginis JCM 14108T and L. composti JCM 14202T, Isolated from Compost of Distilled Shochu Residue.</title>
        <authorList>
            <person name="Yuki M."/>
            <person name="Oshima K."/>
            <person name="Suda W."/>
            <person name="Kitahara M."/>
            <person name="Kitamura K."/>
            <person name="Iida T."/>
            <person name="Hattori M."/>
            <person name="Ohkuma M."/>
        </authorList>
    </citation>
    <scope>NUCLEOTIDE SEQUENCE [LARGE SCALE GENOMIC DNA]</scope>
    <source>
        <strain evidence="1">JCM 14108</strain>
    </source>
</reference>
<proteinExistence type="predicted"/>
<evidence type="ECO:0000313" key="2">
    <source>
        <dbReference type="Proteomes" id="UP000019488"/>
    </source>
</evidence>
<name>X0PBB3_9LACO</name>
<evidence type="ECO:0000313" key="1">
    <source>
        <dbReference type="EMBL" id="GAF37294.1"/>
    </source>
</evidence>